<dbReference type="EMBL" id="NILF01000027">
    <property type="protein sequence ID" value="TWL40192.1"/>
    <property type="molecule type" value="Genomic_DNA"/>
</dbReference>
<dbReference type="Proteomes" id="UP000429980">
    <property type="component" value="Unassembled WGS sequence"/>
</dbReference>
<organism evidence="1 3">
    <name type="scientific">Bacillus paralicheniformis</name>
    <dbReference type="NCBI Taxonomy" id="1648923"/>
    <lineage>
        <taxon>Bacteria</taxon>
        <taxon>Bacillati</taxon>
        <taxon>Bacillota</taxon>
        <taxon>Bacilli</taxon>
        <taxon>Bacillales</taxon>
        <taxon>Bacillaceae</taxon>
        <taxon>Bacillus</taxon>
    </lineage>
</organism>
<reference evidence="1 3" key="1">
    <citation type="journal article" date="2016" name="Front. Microbiol.">
        <title>High-Level Heat Resistance of Spores of Bacillus amyloliquefaciens and Bacillus licheniformis Results from the Presence of a spoVA Operon in a Tn1546 Transposon.</title>
        <authorList>
            <person name="Berendsen E.M."/>
            <person name="Koning R.A."/>
            <person name="Boekhorst J."/>
            <person name="de Jong A."/>
            <person name="Kuipers O.P."/>
            <person name="Wells-Bennik M.H."/>
        </authorList>
    </citation>
    <scope>NUCLEOTIDE SEQUENCE [LARGE SCALE GENOMIC DNA]</scope>
    <source>
        <strain evidence="1 3">B4121</strain>
    </source>
</reference>
<keyword evidence="4" id="KW-1185">Reference proteome</keyword>
<accession>A0A6I7TNW4</accession>
<protein>
    <submittedName>
        <fullName evidence="1">Uncharacterized protein</fullName>
    </submittedName>
</protein>
<proteinExistence type="predicted"/>
<evidence type="ECO:0000313" key="3">
    <source>
        <dbReference type="Proteomes" id="UP000185604"/>
    </source>
</evidence>
<evidence type="ECO:0000313" key="2">
    <source>
        <dbReference type="EMBL" id="TWL40192.1"/>
    </source>
</evidence>
<sequence>MIFKADSYRLFYIYHGFTVPSRNIHPLDEYHKSKRRWK</sequence>
<comment type="caution">
    <text evidence="1">The sequence shown here is derived from an EMBL/GenBank/DDBJ whole genome shotgun (WGS) entry which is preliminary data.</text>
</comment>
<dbReference type="AlphaFoldDB" id="A0A6I7TNW4"/>
<gene>
    <name evidence="1" type="ORF">B4121_2426</name>
    <name evidence="2" type="ORF">CHCC15381_1564</name>
</gene>
<dbReference type="Proteomes" id="UP000185604">
    <property type="component" value="Unassembled WGS sequence"/>
</dbReference>
<reference evidence="2 4" key="2">
    <citation type="submission" date="2019-06" db="EMBL/GenBank/DDBJ databases">
        <title>Genome sequence analysis of &gt;100 Bacillus licheniformis strains suggests intrinsic resistance to this species.</title>
        <authorList>
            <person name="Wels M."/>
            <person name="Siezen R.J."/>
            <person name="Johansen E."/>
            <person name="Stuer-Lauridsen B."/>
            <person name="Bjerre K."/>
            <person name="Nielsen B.K.K."/>
        </authorList>
    </citation>
    <scope>NUCLEOTIDE SEQUENCE [LARGE SCALE GENOMIC DNA]</scope>
    <source>
        <strain evidence="2 4">BAC-15381</strain>
    </source>
</reference>
<evidence type="ECO:0000313" key="4">
    <source>
        <dbReference type="Proteomes" id="UP000429980"/>
    </source>
</evidence>
<evidence type="ECO:0000313" key="1">
    <source>
        <dbReference type="EMBL" id="OLF92738.1"/>
    </source>
</evidence>
<dbReference type="EMBL" id="LKPO01000016">
    <property type="protein sequence ID" value="OLF92738.1"/>
    <property type="molecule type" value="Genomic_DNA"/>
</dbReference>
<name>A0A6I7TNW4_9BACI</name>